<feature type="region of interest" description="Disordered" evidence="1">
    <location>
        <begin position="1"/>
        <end position="35"/>
    </location>
</feature>
<dbReference type="PANTHER" id="PTHR37248">
    <property type="entry name" value="TRANSLATION INITIATION FACTOR"/>
    <property type="match status" value="1"/>
</dbReference>
<evidence type="ECO:0000313" key="2">
    <source>
        <dbReference type="EMBL" id="GKV12134.1"/>
    </source>
</evidence>
<protein>
    <submittedName>
        <fullName evidence="2">Uncharacterized protein</fullName>
    </submittedName>
</protein>
<keyword evidence="3" id="KW-1185">Reference proteome</keyword>
<dbReference type="EMBL" id="BPVZ01000036">
    <property type="protein sequence ID" value="GKV12134.1"/>
    <property type="molecule type" value="Genomic_DNA"/>
</dbReference>
<evidence type="ECO:0000313" key="3">
    <source>
        <dbReference type="Proteomes" id="UP001054252"/>
    </source>
</evidence>
<sequence length="242" mass="27057">MVRRRAKKTAKQAPKLPEHLGDGDTKESQNEEKDKVVPLIHQEVERQIAAIRAIRDVDIEHMLTSLRLLRSYFSEEQCQTPVLQFFKESLPNLSVVRSEVNGEFHVQYKNEDGNLFMNHLDHVDLHASLLRRLSMAQSHCSGIPSFGGFDLSSSRAVRASFLGADNLQIKDLVLEGLQDSQVLGMHDSLRTPGASSQRLSIGLTPKTLRVPKPGEMLLSVHGSPLGVYKEDNMEAIHESEEG</sequence>
<feature type="compositionally biased region" description="Basic residues" evidence="1">
    <location>
        <begin position="1"/>
        <end position="10"/>
    </location>
</feature>
<dbReference type="Proteomes" id="UP001054252">
    <property type="component" value="Unassembled WGS sequence"/>
</dbReference>
<name>A0AAV5JL85_9ROSI</name>
<evidence type="ECO:0000256" key="1">
    <source>
        <dbReference type="SAM" id="MobiDB-lite"/>
    </source>
</evidence>
<organism evidence="2 3">
    <name type="scientific">Rubroshorea leprosula</name>
    <dbReference type="NCBI Taxonomy" id="152421"/>
    <lineage>
        <taxon>Eukaryota</taxon>
        <taxon>Viridiplantae</taxon>
        <taxon>Streptophyta</taxon>
        <taxon>Embryophyta</taxon>
        <taxon>Tracheophyta</taxon>
        <taxon>Spermatophyta</taxon>
        <taxon>Magnoliopsida</taxon>
        <taxon>eudicotyledons</taxon>
        <taxon>Gunneridae</taxon>
        <taxon>Pentapetalae</taxon>
        <taxon>rosids</taxon>
        <taxon>malvids</taxon>
        <taxon>Malvales</taxon>
        <taxon>Dipterocarpaceae</taxon>
        <taxon>Rubroshorea</taxon>
    </lineage>
</organism>
<reference evidence="2 3" key="1">
    <citation type="journal article" date="2021" name="Commun. Biol.">
        <title>The genome of Shorea leprosula (Dipterocarpaceae) highlights the ecological relevance of drought in aseasonal tropical rainforests.</title>
        <authorList>
            <person name="Ng K.K.S."/>
            <person name="Kobayashi M.J."/>
            <person name="Fawcett J.A."/>
            <person name="Hatakeyama M."/>
            <person name="Paape T."/>
            <person name="Ng C.H."/>
            <person name="Ang C.C."/>
            <person name="Tnah L.H."/>
            <person name="Lee C.T."/>
            <person name="Nishiyama T."/>
            <person name="Sese J."/>
            <person name="O'Brien M.J."/>
            <person name="Copetti D."/>
            <person name="Mohd Noor M.I."/>
            <person name="Ong R.C."/>
            <person name="Putra M."/>
            <person name="Sireger I.Z."/>
            <person name="Indrioko S."/>
            <person name="Kosugi Y."/>
            <person name="Izuno A."/>
            <person name="Isagi Y."/>
            <person name="Lee S.L."/>
            <person name="Shimizu K.K."/>
        </authorList>
    </citation>
    <scope>NUCLEOTIDE SEQUENCE [LARGE SCALE GENOMIC DNA]</scope>
    <source>
        <strain evidence="2">214</strain>
    </source>
</reference>
<gene>
    <name evidence="2" type="ORF">SLEP1_g23324</name>
</gene>
<dbReference type="PANTHER" id="PTHR37248:SF1">
    <property type="entry name" value="TRANSLATION INITIATION FACTOR"/>
    <property type="match status" value="1"/>
</dbReference>
<proteinExistence type="predicted"/>
<comment type="caution">
    <text evidence="2">The sequence shown here is derived from an EMBL/GenBank/DDBJ whole genome shotgun (WGS) entry which is preliminary data.</text>
</comment>
<accession>A0AAV5JL85</accession>
<feature type="compositionally biased region" description="Basic and acidic residues" evidence="1">
    <location>
        <begin position="16"/>
        <end position="35"/>
    </location>
</feature>
<dbReference type="AlphaFoldDB" id="A0AAV5JL85"/>